<feature type="region of interest" description="Disordered" evidence="1">
    <location>
        <begin position="181"/>
        <end position="203"/>
    </location>
</feature>
<accession>A0ABR3JY99</accession>
<feature type="compositionally biased region" description="Polar residues" evidence="1">
    <location>
        <begin position="189"/>
        <end position="200"/>
    </location>
</feature>
<evidence type="ECO:0000313" key="3">
    <source>
        <dbReference type="Proteomes" id="UP001556367"/>
    </source>
</evidence>
<keyword evidence="3" id="KW-1185">Reference proteome</keyword>
<dbReference type="Proteomes" id="UP001556367">
    <property type="component" value="Unassembled WGS sequence"/>
</dbReference>
<comment type="caution">
    <text evidence="2">The sequence shown here is derived from an EMBL/GenBank/DDBJ whole genome shotgun (WGS) entry which is preliminary data.</text>
</comment>
<evidence type="ECO:0000313" key="2">
    <source>
        <dbReference type="EMBL" id="KAL0960086.1"/>
    </source>
</evidence>
<feature type="region of interest" description="Disordered" evidence="1">
    <location>
        <begin position="107"/>
        <end position="136"/>
    </location>
</feature>
<feature type="region of interest" description="Disordered" evidence="1">
    <location>
        <begin position="1"/>
        <end position="31"/>
    </location>
</feature>
<dbReference type="EMBL" id="JASNQZ010000002">
    <property type="protein sequence ID" value="KAL0960086.1"/>
    <property type="molecule type" value="Genomic_DNA"/>
</dbReference>
<feature type="region of interest" description="Disordered" evidence="1">
    <location>
        <begin position="323"/>
        <end position="382"/>
    </location>
</feature>
<reference evidence="3" key="1">
    <citation type="submission" date="2024-06" db="EMBL/GenBank/DDBJ databases">
        <title>Multi-omics analyses provide insights into the biosynthesis of the anticancer antibiotic pleurotin in Hohenbuehelia grisea.</title>
        <authorList>
            <person name="Weaver J.A."/>
            <person name="Alberti F."/>
        </authorList>
    </citation>
    <scope>NUCLEOTIDE SEQUENCE [LARGE SCALE GENOMIC DNA]</scope>
    <source>
        <strain evidence="3">T-177</strain>
    </source>
</reference>
<proteinExistence type="predicted"/>
<evidence type="ECO:0000256" key="1">
    <source>
        <dbReference type="SAM" id="MobiDB-lite"/>
    </source>
</evidence>
<sequence length="478" mass="52678">MLPRIPRRRFDSVSSGESRPPPSSFTPSPAYSHVSTYRTLQMEMQVHSPSVKNVEDDTEDRFPTSLPVYGDNDQVRGRVILDPSCSATGRLTISVQGYFLYDPPASRDSPHPLPTRQKHTFLSSSTTISVSPTLEAPPRSAFRDAFSTSIRRRPSASSLTSTATSLDRSYSFSFELPRGQRLGEEMPPTCSSNKVTQSPGRLTPTGHEIEYTVSASWEPSSGYESPSRLETPIVFHPERDFQSLDASSGQHDSWLEMPLRSDRPMPFRCAVTLPSSVTFSRGTSIPFFVVFTTTPRSSTLAKEIAADATISVSLIRQTTIQEVPLQLPTPPHTPTSSVDENEPPRSAKLLKRVVTVKSGSSRSLSRSPSSPTLSVDTELRDKPLPRLPHSALAASETLLSMMCIGFPKRPRNPCDSSSHPPLAAHNMLPDGLHKSKIPLKQPMMPSIDWGTICVKYYLDVSVSFGQDDLRARIPIKIT</sequence>
<feature type="compositionally biased region" description="Low complexity" evidence="1">
    <location>
        <begin position="358"/>
        <end position="374"/>
    </location>
</feature>
<protein>
    <submittedName>
        <fullName evidence="2">Uncharacterized protein</fullName>
    </submittedName>
</protein>
<organism evidence="2 3">
    <name type="scientific">Hohenbuehelia grisea</name>
    <dbReference type="NCBI Taxonomy" id="104357"/>
    <lineage>
        <taxon>Eukaryota</taxon>
        <taxon>Fungi</taxon>
        <taxon>Dikarya</taxon>
        <taxon>Basidiomycota</taxon>
        <taxon>Agaricomycotina</taxon>
        <taxon>Agaricomycetes</taxon>
        <taxon>Agaricomycetidae</taxon>
        <taxon>Agaricales</taxon>
        <taxon>Pleurotineae</taxon>
        <taxon>Pleurotaceae</taxon>
        <taxon>Hohenbuehelia</taxon>
    </lineage>
</organism>
<feature type="compositionally biased region" description="Polar residues" evidence="1">
    <location>
        <begin position="120"/>
        <end position="132"/>
    </location>
</feature>
<name>A0ABR3JY99_9AGAR</name>
<feature type="region of interest" description="Disordered" evidence="1">
    <location>
        <begin position="49"/>
        <end position="69"/>
    </location>
</feature>
<gene>
    <name evidence="2" type="ORF">HGRIS_011731</name>
</gene>